<sequence>MVAGAGGFAAWIYVRRELPIPRRTLLGTIRASVLVLVLLLLWDPRLPGGPLSGGADGNWVLLDASTSMSAPEMAGGAADNSADASDEATTGGANWVRALERASELAEAGAQVLLFGETPRVVSFASLDTLLPVASTSRLAPALARAAEAGATDVTVLSDLRLDDPVEAELSLGRSPFGVEIERSGGPVRNAGVARFELPARAESARAESGTPLSVGIALFSEGTDPGDTIQVEVWEEDRLVASAGVLPTDPGLLATATIRLPAPGDTGWLRYRLLVSLPGDQFAPDDAKSAFTEVDPSEGGLVLLSLEPNWEPRFLLPVLSQITGLASSGFLGLSGGRYLRLGSSSQVGPPVDEDEVREALAGADFVVFHGLGAGAPDWVSIALAEAPRSIVFPSDPAGALASGVEARGHLDGEWYTTPDLPPSPLAASLSGADLTGLPPLTAILPQRTPGTALTPIPLQRQGSGPAEAALVLDQNQGRRRAVVLASGFWRWAFREGPDREAYRRLWAGVAGWLLASAPQGRATPVRPEKRVWSSREPMEWRAPGLIGESVDFALSVNNSAGDSLVLDTTVVVDGAGLVGTKALPVAEYSYRVTRPGDDGSIGSGRIESEGHSLELLHRPADISPGGSDSAEGAPTRARLGPPLRTHPGPYILILVLLSAEWIGRRRGGLR</sequence>
<dbReference type="PANTHER" id="PTHR37947">
    <property type="entry name" value="BLL2462 PROTEIN"/>
    <property type="match status" value="1"/>
</dbReference>
<dbReference type="PANTHER" id="PTHR37947:SF1">
    <property type="entry name" value="BLL2462 PROTEIN"/>
    <property type="match status" value="1"/>
</dbReference>
<accession>A0A381NFL4</accession>
<organism evidence="2">
    <name type="scientific">marine metagenome</name>
    <dbReference type="NCBI Taxonomy" id="408172"/>
    <lineage>
        <taxon>unclassified sequences</taxon>
        <taxon>metagenomes</taxon>
        <taxon>ecological metagenomes</taxon>
    </lineage>
</organism>
<name>A0A381NFL4_9ZZZZ</name>
<dbReference type="EMBL" id="UINC01000299">
    <property type="protein sequence ID" value="SUZ52894.1"/>
    <property type="molecule type" value="Genomic_DNA"/>
</dbReference>
<evidence type="ECO:0000313" key="2">
    <source>
        <dbReference type="EMBL" id="SUZ52894.1"/>
    </source>
</evidence>
<evidence type="ECO:0000256" key="1">
    <source>
        <dbReference type="SAM" id="MobiDB-lite"/>
    </source>
</evidence>
<dbReference type="AlphaFoldDB" id="A0A381NFL4"/>
<protein>
    <submittedName>
        <fullName evidence="2">Uncharacterized protein</fullName>
    </submittedName>
</protein>
<reference evidence="2" key="1">
    <citation type="submission" date="2018-05" db="EMBL/GenBank/DDBJ databases">
        <authorList>
            <person name="Lanie J.A."/>
            <person name="Ng W.-L."/>
            <person name="Kazmierczak K.M."/>
            <person name="Andrzejewski T.M."/>
            <person name="Davidsen T.M."/>
            <person name="Wayne K.J."/>
            <person name="Tettelin H."/>
            <person name="Glass J.I."/>
            <person name="Rusch D."/>
            <person name="Podicherti R."/>
            <person name="Tsui H.-C.T."/>
            <person name="Winkler M.E."/>
        </authorList>
    </citation>
    <scope>NUCLEOTIDE SEQUENCE</scope>
</reference>
<gene>
    <name evidence="2" type="ORF">METZ01_LOCUS5748</name>
</gene>
<feature type="region of interest" description="Disordered" evidence="1">
    <location>
        <begin position="619"/>
        <end position="642"/>
    </location>
</feature>
<proteinExistence type="predicted"/>